<accession>A0A0E1S0K1</accession>
<dbReference type="GeneID" id="4566579"/>
<dbReference type="SUPFAM" id="SSF51905">
    <property type="entry name" value="FAD/NAD(P)-binding domain"/>
    <property type="match status" value="1"/>
</dbReference>
<keyword evidence="4" id="KW-0560">Oxidoreductase</keyword>
<evidence type="ECO:0000256" key="3">
    <source>
        <dbReference type="ARBA" id="ARBA00022827"/>
    </source>
</evidence>
<dbReference type="OrthoDB" id="16820at2759"/>
<reference evidence="8" key="1">
    <citation type="journal article" date="2009" name="Genome Res.">
        <title>Comparative genomic analyses of the human fungal pathogens Coccidioides and their relatives.</title>
        <authorList>
            <person name="Sharpton T.J."/>
            <person name="Stajich J.E."/>
            <person name="Rounsley S.D."/>
            <person name="Gardner M.J."/>
            <person name="Wortman J.R."/>
            <person name="Jordar V.S."/>
            <person name="Maiti R."/>
            <person name="Kodira C.D."/>
            <person name="Neafsey D.E."/>
            <person name="Zeng Q."/>
            <person name="Hung C.-Y."/>
            <person name="McMahan C."/>
            <person name="Muszewska A."/>
            <person name="Grynberg M."/>
            <person name="Mandel M.A."/>
            <person name="Kellner E.M."/>
            <person name="Barker B.M."/>
            <person name="Galgiani J.N."/>
            <person name="Orbach M.J."/>
            <person name="Kirkland T.N."/>
            <person name="Cole G.T."/>
            <person name="Henn M.R."/>
            <person name="Birren B.W."/>
            <person name="Taylor J.W."/>
        </authorList>
    </citation>
    <scope>NUCLEOTIDE SEQUENCE [LARGE SCALE GENOMIC DNA]</scope>
    <source>
        <strain evidence="8">RS</strain>
    </source>
</reference>
<name>A0A0E1S0K1_COCIM</name>
<evidence type="ECO:0000313" key="7">
    <source>
        <dbReference type="EMBL" id="EAS36476.1"/>
    </source>
</evidence>
<dbReference type="VEuPathDB" id="FungiDB:CIMG_01830"/>
<dbReference type="InterPro" id="IPR050493">
    <property type="entry name" value="FAD-dep_Monooxygenase_BioMet"/>
</dbReference>
<evidence type="ECO:0000313" key="8">
    <source>
        <dbReference type="Proteomes" id="UP000001261"/>
    </source>
</evidence>
<dbReference type="STRING" id="246410.A0A0E1S0K1"/>
<keyword evidence="5" id="KW-0503">Monooxygenase</keyword>
<keyword evidence="8" id="KW-1185">Reference proteome</keyword>
<evidence type="ECO:0000256" key="4">
    <source>
        <dbReference type="ARBA" id="ARBA00023002"/>
    </source>
</evidence>
<dbReference type="InterPro" id="IPR036188">
    <property type="entry name" value="FAD/NAD-bd_sf"/>
</dbReference>
<dbReference type="PANTHER" id="PTHR13789">
    <property type="entry name" value="MONOOXYGENASE"/>
    <property type="match status" value="1"/>
</dbReference>
<dbReference type="InterPro" id="IPR002938">
    <property type="entry name" value="FAD-bd"/>
</dbReference>
<dbReference type="KEGG" id="cim:CIMG_01830"/>
<sequence>MLPPSNILVLGGGIAGIAAALALSKQLTPLNPDVKITIYELRDVPSTSGGAINLTPVAQRHLAQLGVIEELDRMGPDAGVDVDGIEYYSIHSGRKMGNVDFAGKNGRGYGGYKGRRVMRICLHLAMLAAVERVGNVSVEFGKKVIGGVESEKSVTIFFADGGSATGDLAVGCDGVHSNTRTKIVDPERPSEYTGISFIQTTIQTDKIESPIHFKATAMNRSRRGALLTTFCDLQKTEIFVAGLVQIDPSLLSTDAWRQEGTGSFRPRWTPLRALRDDIRGRFGESVIPCIREIVEKAEGWSIYPVYQLAPGGKWSTERIILLGDAAHAMPPRDESAAYALDDAILFARVLAVYYGQPLHDAFQTYDNIRRKPINDAYKDSVAGWANNRDHGKWASRLEEWLTPWHLRRRKRARVGAWVFDAHSVEIPPPKHWKEIDAWS</sequence>
<dbReference type="Proteomes" id="UP000001261">
    <property type="component" value="Unassembled WGS sequence"/>
</dbReference>
<feature type="domain" description="FAD-binding" evidence="6">
    <location>
        <begin position="7"/>
        <end position="373"/>
    </location>
</feature>
<dbReference type="Gene3D" id="3.50.50.60">
    <property type="entry name" value="FAD/NAD(P)-binding domain"/>
    <property type="match status" value="1"/>
</dbReference>
<dbReference type="OMA" id="RRMWEKN"/>
<dbReference type="PANTHER" id="PTHR13789:SF309">
    <property type="entry name" value="PUTATIVE (AFU_ORTHOLOGUE AFUA_6G14510)-RELATED"/>
    <property type="match status" value="1"/>
</dbReference>
<dbReference type="EMBL" id="GG704911">
    <property type="protein sequence ID" value="EAS36476.1"/>
    <property type="molecule type" value="Genomic_DNA"/>
</dbReference>
<dbReference type="PRINTS" id="PR00420">
    <property type="entry name" value="RNGMNOXGNASE"/>
</dbReference>
<protein>
    <submittedName>
        <fullName evidence="7">Salicylate hydroxylase</fullName>
    </submittedName>
</protein>
<gene>
    <name evidence="7" type="ORF">CIMG_01830</name>
</gene>
<keyword evidence="3" id="KW-0274">FAD</keyword>
<organism evidence="7 8">
    <name type="scientific">Coccidioides immitis (strain RS)</name>
    <name type="common">Valley fever fungus</name>
    <dbReference type="NCBI Taxonomy" id="246410"/>
    <lineage>
        <taxon>Eukaryota</taxon>
        <taxon>Fungi</taxon>
        <taxon>Dikarya</taxon>
        <taxon>Ascomycota</taxon>
        <taxon>Pezizomycotina</taxon>
        <taxon>Eurotiomycetes</taxon>
        <taxon>Eurotiomycetidae</taxon>
        <taxon>Onygenales</taxon>
        <taxon>Onygenaceae</taxon>
        <taxon>Coccidioides</taxon>
    </lineage>
</organism>
<dbReference type="GO" id="GO:0004497">
    <property type="term" value="F:monooxygenase activity"/>
    <property type="evidence" value="ECO:0007669"/>
    <property type="project" value="UniProtKB-KW"/>
</dbReference>
<keyword evidence="2" id="KW-0285">Flavoprotein</keyword>
<evidence type="ECO:0000256" key="5">
    <source>
        <dbReference type="ARBA" id="ARBA00023033"/>
    </source>
</evidence>
<evidence type="ECO:0000256" key="2">
    <source>
        <dbReference type="ARBA" id="ARBA00022630"/>
    </source>
</evidence>
<evidence type="ECO:0000256" key="1">
    <source>
        <dbReference type="ARBA" id="ARBA00007992"/>
    </source>
</evidence>
<comment type="similarity">
    <text evidence="1">Belongs to the paxM FAD-dependent monooxygenase family.</text>
</comment>
<reference evidence="8" key="2">
    <citation type="journal article" date="2010" name="Genome Res.">
        <title>Population genomic sequencing of Coccidioides fungi reveals recent hybridization and transposon control.</title>
        <authorList>
            <person name="Neafsey D.E."/>
            <person name="Barker B.M."/>
            <person name="Sharpton T.J."/>
            <person name="Stajich J.E."/>
            <person name="Park D.J."/>
            <person name="Whiston E."/>
            <person name="Hung C.-Y."/>
            <person name="McMahan C."/>
            <person name="White J."/>
            <person name="Sykes S."/>
            <person name="Heiman D."/>
            <person name="Young S."/>
            <person name="Zeng Q."/>
            <person name="Abouelleil A."/>
            <person name="Aftuck L."/>
            <person name="Bessette D."/>
            <person name="Brown A."/>
            <person name="FitzGerald M."/>
            <person name="Lui A."/>
            <person name="Macdonald J.P."/>
            <person name="Priest M."/>
            <person name="Orbach M.J."/>
            <person name="Galgiani J.N."/>
            <person name="Kirkland T.N."/>
            <person name="Cole G.T."/>
            <person name="Birren B.W."/>
            <person name="Henn M.R."/>
            <person name="Taylor J.W."/>
            <person name="Rounsley S.D."/>
        </authorList>
    </citation>
    <scope>GENOME REANNOTATION</scope>
    <source>
        <strain evidence="8">RS</strain>
    </source>
</reference>
<proteinExistence type="inferred from homology"/>
<dbReference type="InParanoid" id="A0A0E1S0K1"/>
<dbReference type="GO" id="GO:0071949">
    <property type="term" value="F:FAD binding"/>
    <property type="evidence" value="ECO:0007669"/>
    <property type="project" value="InterPro"/>
</dbReference>
<dbReference type="RefSeq" id="XP_001248059.1">
    <property type="nucleotide sequence ID" value="XM_001248058.2"/>
</dbReference>
<dbReference type="AlphaFoldDB" id="A0A0E1S0K1"/>
<dbReference type="Pfam" id="PF01494">
    <property type="entry name" value="FAD_binding_3"/>
    <property type="match status" value="1"/>
</dbReference>
<evidence type="ECO:0000259" key="6">
    <source>
        <dbReference type="Pfam" id="PF01494"/>
    </source>
</evidence>